<gene>
    <name evidence="3" type="ORF">EY643_15070</name>
</gene>
<protein>
    <submittedName>
        <fullName evidence="3">ThuA domain-containing protein</fullName>
    </submittedName>
</protein>
<keyword evidence="1" id="KW-0812">Transmembrane</keyword>
<evidence type="ECO:0000313" key="4">
    <source>
        <dbReference type="Proteomes" id="UP000326287"/>
    </source>
</evidence>
<evidence type="ECO:0000313" key="3">
    <source>
        <dbReference type="EMBL" id="QFU77931.1"/>
    </source>
</evidence>
<dbReference type="InterPro" id="IPR029010">
    <property type="entry name" value="ThuA-like"/>
</dbReference>
<dbReference type="SUPFAM" id="SSF52317">
    <property type="entry name" value="Class I glutamine amidotransferase-like"/>
    <property type="match status" value="1"/>
</dbReference>
<keyword evidence="1" id="KW-1133">Transmembrane helix</keyword>
<dbReference type="PANTHER" id="PTHR40469">
    <property type="entry name" value="SECRETED GLYCOSYL HYDROLASE"/>
    <property type="match status" value="1"/>
</dbReference>
<evidence type="ECO:0000256" key="1">
    <source>
        <dbReference type="SAM" id="Phobius"/>
    </source>
</evidence>
<accession>A0A5P9NQ29</accession>
<dbReference type="AlphaFoldDB" id="A0A5P9NQ29"/>
<feature type="transmembrane region" description="Helical" evidence="1">
    <location>
        <begin position="16"/>
        <end position="35"/>
    </location>
</feature>
<dbReference type="KEGG" id="halc:EY643_15070"/>
<dbReference type="Pfam" id="PF06283">
    <property type="entry name" value="ThuA"/>
    <property type="match status" value="1"/>
</dbReference>
<dbReference type="EMBL" id="CP036422">
    <property type="protein sequence ID" value="QFU77931.1"/>
    <property type="molecule type" value="Genomic_DNA"/>
</dbReference>
<dbReference type="Gene3D" id="3.40.50.880">
    <property type="match status" value="1"/>
</dbReference>
<name>A0A5P9NQ29_9GAMM</name>
<dbReference type="OrthoDB" id="338827at2"/>
<feature type="domain" description="ThuA-like" evidence="2">
    <location>
        <begin position="62"/>
        <end position="287"/>
    </location>
</feature>
<keyword evidence="4" id="KW-1185">Reference proteome</keyword>
<dbReference type="PANTHER" id="PTHR40469:SF2">
    <property type="entry name" value="GALACTOSE-BINDING DOMAIN-LIKE SUPERFAMILY PROTEIN"/>
    <property type="match status" value="1"/>
</dbReference>
<reference evidence="3 4" key="1">
    <citation type="submission" date="2019-02" db="EMBL/GenBank/DDBJ databases">
        <authorList>
            <person name="Li S.-H."/>
        </authorList>
    </citation>
    <scope>NUCLEOTIDE SEQUENCE [LARGE SCALE GENOMIC DNA]</scope>
    <source>
        <strain evidence="3 4">IMCC14385</strain>
    </source>
</reference>
<keyword evidence="1" id="KW-0472">Membrane</keyword>
<sequence>MAAKNEVVTLGKVLKWLGLVLLGLAIVLAVFIWRVGAWGALFPSSDHDVEAPVLPALTAPAVLVFSKTNGFRHVEAIDAGVPMFKEIAAAEGWSLFHTENGAVFNSDDLAKFDLVIFHCATGDMLAPAQQAAFRDWLEGGGAWMGIHSAGDGSHKAWRWYTETLIGADYNAHILQPQFQTADVVIEQPEHPTMQGLPGDWSHEEEWYSWHSSPRLAGVNVLATVDETTYIPVAKMFGSEKDLRMGDHPVIWSRCVGKGSAFYSALGHSGSTYADPQHRQLLLNAMRWSVGEGCSGQR</sequence>
<dbReference type="Proteomes" id="UP000326287">
    <property type="component" value="Chromosome"/>
</dbReference>
<organism evidence="3 4">
    <name type="scientific">Halioglobus maricola</name>
    <dbReference type="NCBI Taxonomy" id="2601894"/>
    <lineage>
        <taxon>Bacteria</taxon>
        <taxon>Pseudomonadati</taxon>
        <taxon>Pseudomonadota</taxon>
        <taxon>Gammaproteobacteria</taxon>
        <taxon>Cellvibrionales</taxon>
        <taxon>Halieaceae</taxon>
        <taxon>Halioglobus</taxon>
    </lineage>
</organism>
<proteinExistence type="predicted"/>
<evidence type="ECO:0000259" key="2">
    <source>
        <dbReference type="Pfam" id="PF06283"/>
    </source>
</evidence>
<dbReference type="InterPro" id="IPR029062">
    <property type="entry name" value="Class_I_gatase-like"/>
</dbReference>